<keyword evidence="2" id="KW-1185">Reference proteome</keyword>
<evidence type="ECO:0000313" key="2">
    <source>
        <dbReference type="Proteomes" id="UP000033423"/>
    </source>
</evidence>
<dbReference type="Proteomes" id="UP000033423">
    <property type="component" value="Unassembled WGS sequence"/>
</dbReference>
<gene>
    <name evidence="1" type="ORF">MBAV_003088</name>
</gene>
<reference evidence="1 2" key="1">
    <citation type="submission" date="2015-02" db="EMBL/GenBank/DDBJ databases">
        <title>Single-cell genomics of uncultivated deep-branching MTB reveals a conserved set of magnetosome genes.</title>
        <authorList>
            <person name="Kolinko S."/>
            <person name="Richter M."/>
            <person name="Glockner F.O."/>
            <person name="Brachmann A."/>
            <person name="Schuler D."/>
        </authorList>
    </citation>
    <scope>NUCLEOTIDE SEQUENCE [LARGE SCALE GENOMIC DNA]</scope>
    <source>
        <strain evidence="1">TM-1</strain>
    </source>
</reference>
<dbReference type="AlphaFoldDB" id="A0A0F3GVK8"/>
<protein>
    <submittedName>
        <fullName evidence="1">ABC transporter substrate-binding protein</fullName>
    </submittedName>
</protein>
<name>A0A0F3GVK8_9BACT</name>
<evidence type="ECO:0000313" key="1">
    <source>
        <dbReference type="EMBL" id="KJU84718.1"/>
    </source>
</evidence>
<proteinExistence type="predicted"/>
<accession>A0A0F3GVK8</accession>
<comment type="caution">
    <text evidence="1">The sequence shown here is derived from an EMBL/GenBank/DDBJ whole genome shotgun (WGS) entry which is preliminary data.</text>
</comment>
<sequence length="67" mass="7617">RPINNAKTLDRASIRDALENIKSYNGIIKTYSPPFTKTRHDALNVNDYFMATYDTDGAIVPIDKRSK</sequence>
<organism evidence="1 2">
    <name type="scientific">Candidatus Magnetobacterium bavaricum</name>
    <dbReference type="NCBI Taxonomy" id="29290"/>
    <lineage>
        <taxon>Bacteria</taxon>
        <taxon>Pseudomonadati</taxon>
        <taxon>Nitrospirota</taxon>
        <taxon>Thermodesulfovibrionia</taxon>
        <taxon>Thermodesulfovibrionales</taxon>
        <taxon>Candidatus Magnetobacteriaceae</taxon>
        <taxon>Candidatus Magnetobacterium</taxon>
    </lineage>
</organism>
<dbReference type="EMBL" id="LACI01001324">
    <property type="protein sequence ID" value="KJU84718.1"/>
    <property type="molecule type" value="Genomic_DNA"/>
</dbReference>
<feature type="non-terminal residue" evidence="1">
    <location>
        <position position="1"/>
    </location>
</feature>
<dbReference type="Gene3D" id="3.40.50.2300">
    <property type="match status" value="1"/>
</dbReference>